<dbReference type="Gene3D" id="1.10.10.10">
    <property type="entry name" value="Winged helix-like DNA-binding domain superfamily/Winged helix DNA-binding domain"/>
    <property type="match status" value="1"/>
</dbReference>
<dbReference type="GO" id="GO:0042732">
    <property type="term" value="P:D-xylose metabolic process"/>
    <property type="evidence" value="ECO:0007669"/>
    <property type="project" value="UniProtKB-KW"/>
</dbReference>
<dbReference type="PANTHER" id="PTHR18964">
    <property type="entry name" value="ROK (REPRESSOR, ORF, KINASE) FAMILY"/>
    <property type="match status" value="1"/>
</dbReference>
<dbReference type="Pfam" id="PF00480">
    <property type="entry name" value="ROK"/>
    <property type="match status" value="1"/>
</dbReference>
<evidence type="ECO:0000256" key="3">
    <source>
        <dbReference type="ARBA" id="ARBA00022629"/>
    </source>
</evidence>
<keyword evidence="3" id="KW-0119">Carbohydrate metabolism</keyword>
<keyword evidence="4" id="KW-0418">Kinase</keyword>
<dbReference type="Proteomes" id="UP000254912">
    <property type="component" value="Unassembled WGS sequence"/>
</dbReference>
<comment type="caution">
    <text evidence="4">The sequence shown here is derived from an EMBL/GenBank/DDBJ whole genome shotgun (WGS) entry which is preliminary data.</text>
</comment>
<dbReference type="SUPFAM" id="SSF53067">
    <property type="entry name" value="Actin-like ATPase domain"/>
    <property type="match status" value="1"/>
</dbReference>
<keyword evidence="3" id="KW-0859">Xylose metabolism</keyword>
<dbReference type="EMBL" id="QRAS01000001">
    <property type="protein sequence ID" value="RDL12233.1"/>
    <property type="molecule type" value="Genomic_DNA"/>
</dbReference>
<dbReference type="GO" id="GO:0016301">
    <property type="term" value="F:kinase activity"/>
    <property type="evidence" value="ECO:0007669"/>
    <property type="project" value="UniProtKB-KW"/>
</dbReference>
<dbReference type="InterPro" id="IPR000600">
    <property type="entry name" value="ROK"/>
</dbReference>
<dbReference type="RefSeq" id="WP_070230280.1">
    <property type="nucleotide sequence ID" value="NZ_BJYO01000002.1"/>
</dbReference>
<organism evidence="4 5">
    <name type="scientific">Weissella soli</name>
    <dbReference type="NCBI Taxonomy" id="155866"/>
    <lineage>
        <taxon>Bacteria</taxon>
        <taxon>Bacillati</taxon>
        <taxon>Bacillota</taxon>
        <taxon>Bacilli</taxon>
        <taxon>Lactobacillales</taxon>
        <taxon>Lactobacillaceae</taxon>
        <taxon>Weissella</taxon>
    </lineage>
</organism>
<reference evidence="4 5" key="1">
    <citation type="submission" date="2018-07" db="EMBL/GenBank/DDBJ databases">
        <title>Genomic Encyclopedia of Type Strains, Phase III (KMG-III): the genomes of soil and plant-associated and newly described type strains.</title>
        <authorList>
            <person name="Whitman W."/>
        </authorList>
    </citation>
    <scope>NUCLEOTIDE SEQUENCE [LARGE SCALE GENOMIC DNA]</scope>
    <source>
        <strain evidence="4 5">CECT 7031</strain>
    </source>
</reference>
<comment type="function">
    <text evidence="1">Transcriptional repressor of xylose-utilizing enzymes.</text>
</comment>
<dbReference type="KEGG" id="wso:WSWS_01039"/>
<keyword evidence="4" id="KW-0808">Transferase</keyword>
<dbReference type="AlphaFoldDB" id="A0A288Q9S3"/>
<dbReference type="SUPFAM" id="SSF46785">
    <property type="entry name" value="Winged helix' DNA-binding domain"/>
    <property type="match status" value="1"/>
</dbReference>
<comment type="similarity">
    <text evidence="2">Belongs to the ROK (NagC/XylR) family.</text>
</comment>
<dbReference type="InterPro" id="IPR043129">
    <property type="entry name" value="ATPase_NBD"/>
</dbReference>
<dbReference type="PANTHER" id="PTHR18964:SF149">
    <property type="entry name" value="BIFUNCTIONAL UDP-N-ACETYLGLUCOSAMINE 2-EPIMERASE_N-ACETYLMANNOSAMINE KINASE"/>
    <property type="match status" value="1"/>
</dbReference>
<accession>A0A288Q9S3</accession>
<dbReference type="Gene3D" id="3.30.420.40">
    <property type="match status" value="2"/>
</dbReference>
<gene>
    <name evidence="4" type="ORF">DFP99_0668</name>
</gene>
<dbReference type="InterPro" id="IPR036390">
    <property type="entry name" value="WH_DNA-bd_sf"/>
</dbReference>
<name>A0A288Q9S3_9LACO</name>
<evidence type="ECO:0000256" key="2">
    <source>
        <dbReference type="ARBA" id="ARBA00006479"/>
    </source>
</evidence>
<evidence type="ECO:0000256" key="1">
    <source>
        <dbReference type="ARBA" id="ARBA00002486"/>
    </source>
</evidence>
<evidence type="ECO:0000313" key="4">
    <source>
        <dbReference type="EMBL" id="RDL12233.1"/>
    </source>
</evidence>
<sequence length="376" mass="41398">MADQGMKSVQRSNFTDTFQLFYKHQQLTKQTIIDELALSRPTATANLQKLIDRNLIIEAGQSSNEGRGRKAIAYSLNPTAFVALGAELFSDHVTLVAVGANEKTLYHTTFKLPFANKTSYYLAVTSAIQSFTKQHHLNAKQIIGLGLGLQGLVSADGTEVIYGKILNFTGLTTEIFAQYLPYPVTFFHDADAVAIAEQHLSQQKEDAIYLSIGEHLGTAMMVGGQIYHGSNGRSGTMEHISIDPEHGRLCYCGRRGCIETYVSGSALLHGRTDTITEFFEHLHDQDQAVQLRWQSYLDHTAHAINNLHMFADSPIILAGEVARYMDQATITALHERLTKLSAFPEPKPYLQLGQAGQHPVAVGAALPLLEAHIAHI</sequence>
<protein>
    <submittedName>
        <fullName evidence="4">Putative NBD/HSP70 family sugar kinase</fullName>
    </submittedName>
</protein>
<proteinExistence type="inferred from homology"/>
<dbReference type="GeneID" id="94546229"/>
<keyword evidence="5" id="KW-1185">Reference proteome</keyword>
<dbReference type="InterPro" id="IPR036388">
    <property type="entry name" value="WH-like_DNA-bd_sf"/>
</dbReference>
<evidence type="ECO:0000313" key="5">
    <source>
        <dbReference type="Proteomes" id="UP000254912"/>
    </source>
</evidence>